<dbReference type="GO" id="GO:0006508">
    <property type="term" value="P:proteolysis"/>
    <property type="evidence" value="ECO:0007669"/>
    <property type="project" value="TreeGrafter"/>
</dbReference>
<comment type="similarity">
    <text evidence="1">Belongs to the peptidase M1 family.</text>
</comment>
<sequence length="265" mass="30817">MSVIIRNSYMQGILEPIYTKVGGLKSDRKSTDRLDTVKRKVMIAAWSCKFDVSDCVDKAVSYFKAWMEESDPDTMNPVPVDLRRVVYCNAIKHGREREWNFLWQRYVKSNVASEKVLIIGSLACSRQIWILSRYLDWSLNATSGVRKQDGYHVFGSVARSEAGFELAKNFLYDKIDMIYEYLYPEESRLARYVKPLAEHMTTLKELTDLRNLVTMKPKVFEKASQGVKQALETVELNNQWKHNNYMDMSRHLSSAIYRSMHVEVA</sequence>
<dbReference type="Gene3D" id="1.25.50.20">
    <property type="match status" value="1"/>
</dbReference>
<evidence type="ECO:0000313" key="4">
    <source>
        <dbReference type="EMBL" id="SSX24132.1"/>
    </source>
</evidence>
<dbReference type="EMBL" id="UFQT01000417">
    <property type="protein sequence ID" value="SSX24132.1"/>
    <property type="molecule type" value="Genomic_DNA"/>
</dbReference>
<reference evidence="4" key="2">
    <citation type="submission" date="2018-07" db="EMBL/GenBank/DDBJ databases">
        <authorList>
            <person name="Quirk P.G."/>
            <person name="Krulwich T.A."/>
        </authorList>
    </citation>
    <scope>NUCLEOTIDE SEQUENCE</scope>
</reference>
<name>A0A336M1M6_CULSO</name>
<dbReference type="AlphaFoldDB" id="A0A336M1M6"/>
<dbReference type="GO" id="GO:0070006">
    <property type="term" value="F:metalloaminopeptidase activity"/>
    <property type="evidence" value="ECO:0007669"/>
    <property type="project" value="TreeGrafter"/>
</dbReference>
<dbReference type="PANTHER" id="PTHR11533">
    <property type="entry name" value="PROTEASE M1 ZINC METALLOPROTEASE"/>
    <property type="match status" value="1"/>
</dbReference>
<dbReference type="InterPro" id="IPR050344">
    <property type="entry name" value="Peptidase_M1_aminopeptidases"/>
</dbReference>
<dbReference type="GO" id="GO:0043171">
    <property type="term" value="P:peptide catabolic process"/>
    <property type="evidence" value="ECO:0007669"/>
    <property type="project" value="TreeGrafter"/>
</dbReference>
<dbReference type="EMBL" id="UFQS01000417">
    <property type="protein sequence ID" value="SSX03767.1"/>
    <property type="molecule type" value="Genomic_DNA"/>
</dbReference>
<proteinExistence type="inferred from homology"/>
<protein>
    <submittedName>
        <fullName evidence="4">CSON010326 protein</fullName>
    </submittedName>
</protein>
<dbReference type="GO" id="GO:0042277">
    <property type="term" value="F:peptide binding"/>
    <property type="evidence" value="ECO:0007669"/>
    <property type="project" value="TreeGrafter"/>
</dbReference>
<dbReference type="GO" id="GO:0005615">
    <property type="term" value="C:extracellular space"/>
    <property type="evidence" value="ECO:0007669"/>
    <property type="project" value="TreeGrafter"/>
</dbReference>
<reference evidence="3" key="1">
    <citation type="submission" date="2018-04" db="EMBL/GenBank/DDBJ databases">
        <authorList>
            <person name="Go L.Y."/>
            <person name="Mitchell J.A."/>
        </authorList>
    </citation>
    <scope>NUCLEOTIDE SEQUENCE</scope>
    <source>
        <tissue evidence="3">Whole organism</tissue>
    </source>
</reference>
<dbReference type="GO" id="GO:0008270">
    <property type="term" value="F:zinc ion binding"/>
    <property type="evidence" value="ECO:0007669"/>
    <property type="project" value="TreeGrafter"/>
</dbReference>
<feature type="domain" description="ERAP1-like C-terminal" evidence="2">
    <location>
        <begin position="7"/>
        <end position="235"/>
    </location>
</feature>
<dbReference type="VEuPathDB" id="VectorBase:CSON010326"/>
<evidence type="ECO:0000313" key="3">
    <source>
        <dbReference type="EMBL" id="SSX03767.1"/>
    </source>
</evidence>
<dbReference type="InterPro" id="IPR024571">
    <property type="entry name" value="ERAP1-like_C_dom"/>
</dbReference>
<accession>A0A336M1M6</accession>
<gene>
    <name evidence="4" type="primary">CSON010326</name>
</gene>
<evidence type="ECO:0000256" key="1">
    <source>
        <dbReference type="ARBA" id="ARBA00010136"/>
    </source>
</evidence>
<dbReference type="PANTHER" id="PTHR11533:SF253">
    <property type="entry name" value="AMINOPEPTIDASE-RELATED"/>
    <property type="match status" value="1"/>
</dbReference>
<dbReference type="GO" id="GO:0016020">
    <property type="term" value="C:membrane"/>
    <property type="evidence" value="ECO:0007669"/>
    <property type="project" value="TreeGrafter"/>
</dbReference>
<evidence type="ECO:0000259" key="2">
    <source>
        <dbReference type="Pfam" id="PF11838"/>
    </source>
</evidence>
<organism evidence="4">
    <name type="scientific">Culicoides sonorensis</name>
    <name type="common">Biting midge</name>
    <dbReference type="NCBI Taxonomy" id="179676"/>
    <lineage>
        <taxon>Eukaryota</taxon>
        <taxon>Metazoa</taxon>
        <taxon>Ecdysozoa</taxon>
        <taxon>Arthropoda</taxon>
        <taxon>Hexapoda</taxon>
        <taxon>Insecta</taxon>
        <taxon>Pterygota</taxon>
        <taxon>Neoptera</taxon>
        <taxon>Endopterygota</taxon>
        <taxon>Diptera</taxon>
        <taxon>Nematocera</taxon>
        <taxon>Chironomoidea</taxon>
        <taxon>Ceratopogonidae</taxon>
        <taxon>Ceratopogoninae</taxon>
        <taxon>Culicoides</taxon>
        <taxon>Monoculicoides</taxon>
    </lineage>
</organism>
<dbReference type="Pfam" id="PF11838">
    <property type="entry name" value="ERAP1_C"/>
    <property type="match status" value="1"/>
</dbReference>
<dbReference type="GO" id="GO:0005737">
    <property type="term" value="C:cytoplasm"/>
    <property type="evidence" value="ECO:0007669"/>
    <property type="project" value="TreeGrafter"/>
</dbReference>